<gene>
    <name evidence="3" type="ORF">ORV05_10965</name>
</gene>
<dbReference type="SUPFAM" id="SSF53901">
    <property type="entry name" value="Thiolase-like"/>
    <property type="match status" value="2"/>
</dbReference>
<dbReference type="Proteomes" id="UP001163203">
    <property type="component" value="Chromosome"/>
</dbReference>
<keyword evidence="4" id="KW-1185">Reference proteome</keyword>
<dbReference type="PANTHER" id="PTHR42870">
    <property type="entry name" value="ACETYL-COA C-ACETYLTRANSFERASE"/>
    <property type="match status" value="1"/>
</dbReference>
<dbReference type="InterPro" id="IPR020616">
    <property type="entry name" value="Thiolase_N"/>
</dbReference>
<dbReference type="PIRSF" id="PIRSF000429">
    <property type="entry name" value="Ac-CoA_Ac_transf"/>
    <property type="match status" value="1"/>
</dbReference>
<evidence type="ECO:0000313" key="3">
    <source>
        <dbReference type="EMBL" id="WAL68255.1"/>
    </source>
</evidence>
<dbReference type="Pfam" id="PF00108">
    <property type="entry name" value="Thiolase_N"/>
    <property type="match status" value="1"/>
</dbReference>
<dbReference type="InterPro" id="IPR055140">
    <property type="entry name" value="Thiolase_C_2"/>
</dbReference>
<dbReference type="CDD" id="cd00829">
    <property type="entry name" value="SCP-x_thiolase"/>
    <property type="match status" value="1"/>
</dbReference>
<evidence type="ECO:0000259" key="2">
    <source>
        <dbReference type="Pfam" id="PF22691"/>
    </source>
</evidence>
<reference evidence="3" key="1">
    <citation type="submission" date="2022-11" db="EMBL/GenBank/DDBJ databases">
        <authorList>
            <person name="Mo P."/>
        </authorList>
    </citation>
    <scope>NUCLEOTIDE SEQUENCE</scope>
    <source>
        <strain evidence="3">HUAS 11-8</strain>
    </source>
</reference>
<dbReference type="RefSeq" id="WP_268758348.1">
    <property type="nucleotide sequence ID" value="NZ_CP113836.1"/>
</dbReference>
<organism evidence="3 4">
    <name type="scientific">Amycolatopsis cynarae</name>
    <dbReference type="NCBI Taxonomy" id="2995223"/>
    <lineage>
        <taxon>Bacteria</taxon>
        <taxon>Bacillati</taxon>
        <taxon>Actinomycetota</taxon>
        <taxon>Actinomycetes</taxon>
        <taxon>Pseudonocardiales</taxon>
        <taxon>Pseudonocardiaceae</taxon>
        <taxon>Amycolatopsis</taxon>
    </lineage>
</organism>
<dbReference type="InterPro" id="IPR016039">
    <property type="entry name" value="Thiolase-like"/>
</dbReference>
<feature type="domain" description="Thiolase C-terminal" evidence="2">
    <location>
        <begin position="228"/>
        <end position="286"/>
    </location>
</feature>
<dbReference type="InterPro" id="IPR002155">
    <property type="entry name" value="Thiolase"/>
</dbReference>
<accession>A0ABY7B8I3</accession>
<dbReference type="PANTHER" id="PTHR42870:SF1">
    <property type="entry name" value="NON-SPECIFIC LIPID-TRANSFER PROTEIN-LIKE 2"/>
    <property type="match status" value="1"/>
</dbReference>
<name>A0ABY7B8I3_9PSEU</name>
<evidence type="ECO:0000313" key="4">
    <source>
        <dbReference type="Proteomes" id="UP001163203"/>
    </source>
</evidence>
<proteinExistence type="predicted"/>
<dbReference type="Gene3D" id="3.40.47.10">
    <property type="match status" value="1"/>
</dbReference>
<sequence length="364" mass="36982">MRPVEMAGVGMTAFGRFPDRTLEDLGGEAVEAALADAGLDRTRLDAAYVGNVLGGGQVGPRVLERVGITGLPIVNVEAACASGSVAFRQAVRAVASGLEDLALVVGVEQVSGHGVLSPLEADRESVLGLTFPAVYAMVARRELEQNGTTLTELAEVAVRNRAAGTGNPRATLAKATSVEEVLASPMVADPLTRLQCGAHADGAAAIVVAAPGLLPRHRPTVTVRAAAMVSGTSLRRQADITEGDPTRRAAALAYAEAGLGPADIDVAEVYDPFTIGEIVSVRALGLDRGRTAINPGGGLLGRGHAVGATGVAQLAELTWQLRGEAGARQAGAPTTGLAQTVGGGPRGLDAIAAVVHVLSVKEDQ</sequence>
<feature type="domain" description="Thiolase N-terminal" evidence="1">
    <location>
        <begin position="8"/>
        <end position="208"/>
    </location>
</feature>
<evidence type="ECO:0000259" key="1">
    <source>
        <dbReference type="Pfam" id="PF00108"/>
    </source>
</evidence>
<feature type="domain" description="Thiolase C-terminal" evidence="2">
    <location>
        <begin position="289"/>
        <end position="343"/>
    </location>
</feature>
<dbReference type="EMBL" id="CP113836">
    <property type="protein sequence ID" value="WAL68255.1"/>
    <property type="molecule type" value="Genomic_DNA"/>
</dbReference>
<dbReference type="Pfam" id="PF22691">
    <property type="entry name" value="Thiolase_C_1"/>
    <property type="match status" value="2"/>
</dbReference>
<protein>
    <submittedName>
        <fullName evidence="3">Thiolase family protein</fullName>
    </submittedName>
</protein>